<accession>A0A9W6M0E7</accession>
<evidence type="ECO:0000256" key="1">
    <source>
        <dbReference type="SAM" id="MobiDB-lite"/>
    </source>
</evidence>
<protein>
    <submittedName>
        <fullName evidence="2">Uncharacterized protein</fullName>
    </submittedName>
</protein>
<comment type="caution">
    <text evidence="2">The sequence shown here is derived from an EMBL/GenBank/DDBJ whole genome shotgun (WGS) entry which is preliminary data.</text>
</comment>
<keyword evidence="3" id="KW-1185">Reference proteome</keyword>
<reference evidence="2" key="2">
    <citation type="submission" date="2023-01" db="EMBL/GenBank/DDBJ databases">
        <authorList>
            <person name="Sun Q."/>
            <person name="Evtushenko L."/>
        </authorList>
    </citation>
    <scope>NUCLEOTIDE SEQUENCE</scope>
    <source>
        <strain evidence="2">VKM Ac-1401</strain>
    </source>
</reference>
<dbReference type="EMBL" id="BSEN01000011">
    <property type="protein sequence ID" value="GLJ76801.1"/>
    <property type="molecule type" value="Genomic_DNA"/>
</dbReference>
<dbReference type="Proteomes" id="UP001142372">
    <property type="component" value="Unassembled WGS sequence"/>
</dbReference>
<evidence type="ECO:0000313" key="3">
    <source>
        <dbReference type="Proteomes" id="UP001142372"/>
    </source>
</evidence>
<feature type="compositionally biased region" description="Polar residues" evidence="1">
    <location>
        <begin position="1"/>
        <end position="11"/>
    </location>
</feature>
<organism evidence="2 3">
    <name type="scientific">Leifsonia poae</name>
    <dbReference type="NCBI Taxonomy" id="110933"/>
    <lineage>
        <taxon>Bacteria</taxon>
        <taxon>Bacillati</taxon>
        <taxon>Actinomycetota</taxon>
        <taxon>Actinomycetes</taxon>
        <taxon>Micrococcales</taxon>
        <taxon>Microbacteriaceae</taxon>
        <taxon>Leifsonia</taxon>
    </lineage>
</organism>
<dbReference type="AlphaFoldDB" id="A0A9W6M0E7"/>
<evidence type="ECO:0000313" key="2">
    <source>
        <dbReference type="EMBL" id="GLJ76801.1"/>
    </source>
</evidence>
<name>A0A9W6M0E7_9MICO</name>
<proteinExistence type="predicted"/>
<feature type="region of interest" description="Disordered" evidence="1">
    <location>
        <begin position="1"/>
        <end position="26"/>
    </location>
</feature>
<reference evidence="2" key="1">
    <citation type="journal article" date="2014" name="Int. J. Syst. Evol. Microbiol.">
        <title>Complete genome sequence of Corynebacterium casei LMG S-19264T (=DSM 44701T), isolated from a smear-ripened cheese.</title>
        <authorList>
            <consortium name="US DOE Joint Genome Institute (JGI-PGF)"/>
            <person name="Walter F."/>
            <person name="Albersmeier A."/>
            <person name="Kalinowski J."/>
            <person name="Ruckert C."/>
        </authorList>
    </citation>
    <scope>NUCLEOTIDE SEQUENCE</scope>
    <source>
        <strain evidence="2">VKM Ac-1401</strain>
    </source>
</reference>
<sequence>MSCRVQVSQAERGSRGGSVGDNTVGNMAKSVDPVELKLHDQLLDTLEGFDSFPIPVGGFVVYSARWRNTSLPRNLRAAAIASAMGLSSLDYARRTYTHDEAPAKPTAAELYLRAYFASRDHMRRTLNSMGEFTEGENYGAFAAAVALQRLDSGFRAAHILYRLGLNIEGDTISRQILEQIAWALAASKLSSLDEIDAVSASYSINQLKKLVPGTGQLYGALSDIAHAGLAQHQEAVELGPDDRGRIVFARGRLAVSAAILVRLADTWVAVCEYTQRDIVTEFRALVSRDDLTLSPNRPFLIESQALLDEIGAHEEKERAS</sequence>
<gene>
    <name evidence="2" type="ORF">GCM10017584_23750</name>
</gene>